<keyword evidence="3" id="KW-1185">Reference proteome</keyword>
<feature type="compositionally biased region" description="Polar residues" evidence="1">
    <location>
        <begin position="175"/>
        <end position="194"/>
    </location>
</feature>
<dbReference type="Proteomes" id="UP001196413">
    <property type="component" value="Unassembled WGS sequence"/>
</dbReference>
<evidence type="ECO:0000313" key="2">
    <source>
        <dbReference type="EMBL" id="KAJ1348732.1"/>
    </source>
</evidence>
<protein>
    <submittedName>
        <fullName evidence="2">Uncharacterized protein</fullName>
    </submittedName>
</protein>
<evidence type="ECO:0000313" key="3">
    <source>
        <dbReference type="Proteomes" id="UP001196413"/>
    </source>
</evidence>
<comment type="caution">
    <text evidence="2">The sequence shown here is derived from an EMBL/GenBank/DDBJ whole genome shotgun (WGS) entry which is preliminary data.</text>
</comment>
<feature type="region of interest" description="Disordered" evidence="1">
    <location>
        <begin position="172"/>
        <end position="194"/>
    </location>
</feature>
<proteinExistence type="predicted"/>
<sequence>MNQATVNSTECRNEQRRCKDETYGPFTRSNTAWIKTKASERNGMKLDIRDYFHLIKDRRKDSTDLGSARWVAVIVRFVRDYKTEITSQRLVNNGYRSMTLVCPRQFTNAAVMLRIDFFFLLRIGCSQTGQLNPAQVSCSEEYALGFLDIGRACCFESCSTISRQCWCVRGATPEDGTSSAREAPETTQCVPRPG</sequence>
<gene>
    <name evidence="2" type="ORF">KIN20_004104</name>
</gene>
<organism evidence="2 3">
    <name type="scientific">Parelaphostrongylus tenuis</name>
    <name type="common">Meningeal worm</name>
    <dbReference type="NCBI Taxonomy" id="148309"/>
    <lineage>
        <taxon>Eukaryota</taxon>
        <taxon>Metazoa</taxon>
        <taxon>Ecdysozoa</taxon>
        <taxon>Nematoda</taxon>
        <taxon>Chromadorea</taxon>
        <taxon>Rhabditida</taxon>
        <taxon>Rhabditina</taxon>
        <taxon>Rhabditomorpha</taxon>
        <taxon>Strongyloidea</taxon>
        <taxon>Metastrongylidae</taxon>
        <taxon>Parelaphostrongylus</taxon>
    </lineage>
</organism>
<accession>A0AAD5QEW1</accession>
<name>A0AAD5QEW1_PARTN</name>
<dbReference type="EMBL" id="JAHQIW010000548">
    <property type="protein sequence ID" value="KAJ1348732.1"/>
    <property type="molecule type" value="Genomic_DNA"/>
</dbReference>
<reference evidence="2" key="1">
    <citation type="submission" date="2021-06" db="EMBL/GenBank/DDBJ databases">
        <title>Parelaphostrongylus tenuis whole genome reference sequence.</title>
        <authorList>
            <person name="Garwood T.J."/>
            <person name="Larsen P.A."/>
            <person name="Fountain-Jones N.M."/>
            <person name="Garbe J.R."/>
            <person name="Macchietto M.G."/>
            <person name="Kania S.A."/>
            <person name="Gerhold R.W."/>
            <person name="Richards J.E."/>
            <person name="Wolf T.M."/>
        </authorList>
    </citation>
    <scope>NUCLEOTIDE SEQUENCE</scope>
    <source>
        <strain evidence="2">MNPRO001-30</strain>
        <tissue evidence="2">Meninges</tissue>
    </source>
</reference>
<dbReference type="AlphaFoldDB" id="A0AAD5QEW1"/>
<evidence type="ECO:0000256" key="1">
    <source>
        <dbReference type="SAM" id="MobiDB-lite"/>
    </source>
</evidence>